<sequence length="205" mass="22397">MTTTTTTTEAPEEPVTPPPTPAPEANNTDNPQSPPRCVWATVSCCTPGRMDMGNSKANCFSLLGCQLMSDEDPCAPESLQAALNQVSAFYQNTSDALLREDRKQKFDMDYDDGLGGNDFNQLFYDDFEVPADVTVSPDSVDTTMPPTPTTPAKLVATRQAKGRTNKPAPKQTTKRPPVKVNPTKPPVKRNPPQTKRNPPNQPHKQ</sequence>
<dbReference type="Proteomes" id="UP000079169">
    <property type="component" value="Unplaced"/>
</dbReference>
<dbReference type="RefSeq" id="XP_026677485.1">
    <property type="nucleotide sequence ID" value="XM_026821684.1"/>
</dbReference>
<name>A0A3Q0ISZ6_DIACI</name>
<gene>
    <name evidence="3" type="primary">LOC113466365</name>
</gene>
<feature type="region of interest" description="Disordered" evidence="1">
    <location>
        <begin position="1"/>
        <end position="36"/>
    </location>
</feature>
<dbReference type="KEGG" id="dci:113466365"/>
<feature type="region of interest" description="Disordered" evidence="1">
    <location>
        <begin position="134"/>
        <end position="205"/>
    </location>
</feature>
<dbReference type="GeneID" id="113466365"/>
<reference evidence="3" key="1">
    <citation type="submission" date="2025-08" db="UniProtKB">
        <authorList>
            <consortium name="RefSeq"/>
        </authorList>
    </citation>
    <scope>IDENTIFICATION</scope>
</reference>
<proteinExistence type="predicted"/>
<keyword evidence="2" id="KW-1185">Reference proteome</keyword>
<protein>
    <submittedName>
        <fullName evidence="3">Uncharacterized protein LOC113466365</fullName>
    </submittedName>
</protein>
<organism evidence="2 3">
    <name type="scientific">Diaphorina citri</name>
    <name type="common">Asian citrus psyllid</name>
    <dbReference type="NCBI Taxonomy" id="121845"/>
    <lineage>
        <taxon>Eukaryota</taxon>
        <taxon>Metazoa</taxon>
        <taxon>Ecdysozoa</taxon>
        <taxon>Arthropoda</taxon>
        <taxon>Hexapoda</taxon>
        <taxon>Insecta</taxon>
        <taxon>Pterygota</taxon>
        <taxon>Neoptera</taxon>
        <taxon>Paraneoptera</taxon>
        <taxon>Hemiptera</taxon>
        <taxon>Sternorrhyncha</taxon>
        <taxon>Psylloidea</taxon>
        <taxon>Psyllidae</taxon>
        <taxon>Diaphorininae</taxon>
        <taxon>Diaphorina</taxon>
    </lineage>
</organism>
<evidence type="ECO:0000313" key="3">
    <source>
        <dbReference type="RefSeq" id="XP_026677485.1"/>
    </source>
</evidence>
<accession>A0A3Q0ISZ6</accession>
<evidence type="ECO:0000313" key="2">
    <source>
        <dbReference type="Proteomes" id="UP000079169"/>
    </source>
</evidence>
<evidence type="ECO:0000256" key="1">
    <source>
        <dbReference type="SAM" id="MobiDB-lite"/>
    </source>
</evidence>
<dbReference type="AlphaFoldDB" id="A0A3Q0ISZ6"/>
<dbReference type="PaxDb" id="121845-A0A3Q0ISZ6"/>